<dbReference type="Gene3D" id="3.20.20.70">
    <property type="entry name" value="Aldolase class I"/>
    <property type="match status" value="1"/>
</dbReference>
<evidence type="ECO:0000313" key="5">
    <source>
        <dbReference type="EMBL" id="MBB6210509.1"/>
    </source>
</evidence>
<accession>A0A7W9ZHR7</accession>
<evidence type="ECO:0000313" key="6">
    <source>
        <dbReference type="Proteomes" id="UP000544872"/>
    </source>
</evidence>
<gene>
    <name evidence="5" type="ORF">FHS48_001925</name>
</gene>
<protein>
    <submittedName>
        <fullName evidence="5">Uncharacterized protein (DUF849 family)</fullName>
    </submittedName>
</protein>
<dbReference type="EMBL" id="JACIIX010000006">
    <property type="protein sequence ID" value="MBB6210509.1"/>
    <property type="molecule type" value="Genomic_DNA"/>
</dbReference>
<evidence type="ECO:0000256" key="1">
    <source>
        <dbReference type="ARBA" id="ARBA00001947"/>
    </source>
</evidence>
<keyword evidence="6" id="KW-1185">Reference proteome</keyword>
<evidence type="ECO:0000256" key="4">
    <source>
        <dbReference type="ARBA" id="ARBA00022833"/>
    </source>
</evidence>
<evidence type="ECO:0000256" key="2">
    <source>
        <dbReference type="ARBA" id="ARBA00022679"/>
    </source>
</evidence>
<dbReference type="PANTHER" id="PTHR37418">
    <property type="entry name" value="3-KETO-5-AMINOHEXANOATE CLEAVAGE ENZYME-RELATED"/>
    <property type="match status" value="1"/>
</dbReference>
<keyword evidence="4" id="KW-0862">Zinc</keyword>
<comment type="caution">
    <text evidence="5">The sequence shown here is derived from an EMBL/GenBank/DDBJ whole genome shotgun (WGS) entry which is preliminary data.</text>
</comment>
<dbReference type="PANTHER" id="PTHR37418:SF2">
    <property type="entry name" value="3-KETO-5-AMINOHEXANOATE CLEAVAGE ENZYME"/>
    <property type="match status" value="1"/>
</dbReference>
<dbReference type="Pfam" id="PF05853">
    <property type="entry name" value="BKACE"/>
    <property type="match status" value="1"/>
</dbReference>
<keyword evidence="3" id="KW-0479">Metal-binding</keyword>
<dbReference type="RefSeq" id="WP_184263342.1">
    <property type="nucleotide sequence ID" value="NZ_JACIIX010000006.1"/>
</dbReference>
<dbReference type="GO" id="GO:0046872">
    <property type="term" value="F:metal ion binding"/>
    <property type="evidence" value="ECO:0007669"/>
    <property type="project" value="UniProtKB-KW"/>
</dbReference>
<organism evidence="5 6">
    <name type="scientific">Novispirillum itersonii</name>
    <name type="common">Aquaspirillum itersonii</name>
    <dbReference type="NCBI Taxonomy" id="189"/>
    <lineage>
        <taxon>Bacteria</taxon>
        <taxon>Pseudomonadati</taxon>
        <taxon>Pseudomonadota</taxon>
        <taxon>Alphaproteobacteria</taxon>
        <taxon>Rhodospirillales</taxon>
        <taxon>Novispirillaceae</taxon>
        <taxon>Novispirillum</taxon>
    </lineage>
</organism>
<dbReference type="GO" id="GO:0043720">
    <property type="term" value="F:3-keto-5-aminohexanoate cleavage activity"/>
    <property type="evidence" value="ECO:0007669"/>
    <property type="project" value="InterPro"/>
</dbReference>
<reference evidence="5 6" key="1">
    <citation type="submission" date="2020-08" db="EMBL/GenBank/DDBJ databases">
        <title>Genomic Encyclopedia of Type Strains, Phase IV (KMG-IV): sequencing the most valuable type-strain genomes for metagenomic binning, comparative biology and taxonomic classification.</title>
        <authorList>
            <person name="Goeker M."/>
        </authorList>
    </citation>
    <scope>NUCLEOTIDE SEQUENCE [LARGE SCALE GENOMIC DNA]</scope>
    <source>
        <strain evidence="5 6">DSM 11590</strain>
    </source>
</reference>
<dbReference type="InterPro" id="IPR008567">
    <property type="entry name" value="BKACE"/>
</dbReference>
<name>A0A7W9ZHR7_NOVIT</name>
<evidence type="ECO:0000256" key="3">
    <source>
        <dbReference type="ARBA" id="ARBA00022723"/>
    </source>
</evidence>
<dbReference type="InterPro" id="IPR013785">
    <property type="entry name" value="Aldolase_TIM"/>
</dbReference>
<sequence>MSRPIVICCAITGSRPRKADNPAVPVSPAEQIESAHEAFEAGATVLHLHVRDEHERPCFLPERFAVVMEGVYEHCPGMIIELSTGGVAGSPADRAASLPLRPDMAAIALGSVNFPNGVYHNPPDVIDELARTCADLHIKPCIEVFDLSMIYTARAMCDQGLLREPLHFHIVLGGQGALPARRQVLDFIVAEIHNLFPDSTWMASGLGRHQDIVMDWALYLGGHIRTGLEDNIRITRDELVSSNAQLVRRAADRCINYGFRAASVAEARKILGLPSVPER</sequence>
<comment type="cofactor">
    <cofactor evidence="1">
        <name>Zn(2+)</name>
        <dbReference type="ChEBI" id="CHEBI:29105"/>
    </cofactor>
</comment>
<proteinExistence type="predicted"/>
<dbReference type="AlphaFoldDB" id="A0A7W9ZHR7"/>
<dbReference type="Proteomes" id="UP000544872">
    <property type="component" value="Unassembled WGS sequence"/>
</dbReference>
<keyword evidence="2" id="KW-0808">Transferase</keyword>